<comment type="caution">
    <text evidence="1">The sequence shown here is derived from an EMBL/GenBank/DDBJ whole genome shotgun (WGS) entry which is preliminary data.</text>
</comment>
<proteinExistence type="predicted"/>
<organism evidence="1 2">
    <name type="scientific">Hohenbuehelia grisea</name>
    <dbReference type="NCBI Taxonomy" id="104357"/>
    <lineage>
        <taxon>Eukaryota</taxon>
        <taxon>Fungi</taxon>
        <taxon>Dikarya</taxon>
        <taxon>Basidiomycota</taxon>
        <taxon>Agaricomycotina</taxon>
        <taxon>Agaricomycetes</taxon>
        <taxon>Agaricomycetidae</taxon>
        <taxon>Agaricales</taxon>
        <taxon>Pleurotineae</taxon>
        <taxon>Pleurotaceae</taxon>
        <taxon>Hohenbuehelia</taxon>
    </lineage>
</organism>
<evidence type="ECO:0000313" key="2">
    <source>
        <dbReference type="Proteomes" id="UP001556367"/>
    </source>
</evidence>
<evidence type="ECO:0000313" key="1">
    <source>
        <dbReference type="EMBL" id="KAL0948308.1"/>
    </source>
</evidence>
<keyword evidence="2" id="KW-1185">Reference proteome</keyword>
<gene>
    <name evidence="1" type="ORF">HGRIS_010899</name>
</gene>
<reference evidence="2" key="1">
    <citation type="submission" date="2024-06" db="EMBL/GenBank/DDBJ databases">
        <title>Multi-omics analyses provide insights into the biosynthesis of the anticancer antibiotic pleurotin in Hohenbuehelia grisea.</title>
        <authorList>
            <person name="Weaver J.A."/>
            <person name="Alberti F."/>
        </authorList>
    </citation>
    <scope>NUCLEOTIDE SEQUENCE [LARGE SCALE GENOMIC DNA]</scope>
    <source>
        <strain evidence="2">T-177</strain>
    </source>
</reference>
<protein>
    <submittedName>
        <fullName evidence="1">Uncharacterized protein</fullName>
    </submittedName>
</protein>
<sequence length="209" mass="22235">MATSTRVISSVPSIAELDVILSRGPPSTMAQKRKSRTFEAIEFVSVVSVALAIVSIDACIVGGTRRLSGWINSATLSSGAATPDGPRVIHDDERVDTGAVQIPQCANQNPEALQTTSAHSSSTPILRPLCLPELVTLKERIRSQRSSRRTGLRPLSLPGIVARRSLSEPNFALRRPASSAAAPSVHVQKLHAHGRLSASLTEPLIYGCC</sequence>
<dbReference type="EMBL" id="JASNQZ010000014">
    <property type="protein sequence ID" value="KAL0948308.1"/>
    <property type="molecule type" value="Genomic_DNA"/>
</dbReference>
<name>A0ABR3IYG6_9AGAR</name>
<dbReference type="Proteomes" id="UP001556367">
    <property type="component" value="Unassembled WGS sequence"/>
</dbReference>
<accession>A0ABR3IYG6</accession>